<reference evidence="2" key="1">
    <citation type="submission" date="2017-01" db="EMBL/GenBank/DDBJ databases">
        <authorList>
            <person name="Varghese N."/>
            <person name="Submissions S."/>
        </authorList>
    </citation>
    <scope>NUCLEOTIDE SEQUENCE [LARGE SCALE GENOMIC DNA]</scope>
    <source>
        <strain evidence="2">DSM 18017</strain>
    </source>
</reference>
<name>A0A1N7PDV0_9FLAO</name>
<proteinExistence type="predicted"/>
<gene>
    <name evidence="1" type="ORF">SAMN05421786_10590</name>
</gene>
<sequence length="85" mass="10312">MNELQKLIKHLDSLPNNTARKEFLNSIQRNPELSRHHLRRIACNILVQENFVDKYYRENFSKMLKKLFSKICSIFKEFFKALLRN</sequence>
<dbReference type="STRING" id="373668.SAMN05421786_10590"/>
<protein>
    <submittedName>
        <fullName evidence="1">Uncharacterized protein</fullName>
    </submittedName>
</protein>
<evidence type="ECO:0000313" key="2">
    <source>
        <dbReference type="Proteomes" id="UP000186744"/>
    </source>
</evidence>
<evidence type="ECO:0000313" key="1">
    <source>
        <dbReference type="EMBL" id="SIT08771.1"/>
    </source>
</evidence>
<dbReference type="AlphaFoldDB" id="A0A1N7PDV0"/>
<keyword evidence="2" id="KW-1185">Reference proteome</keyword>
<dbReference type="Proteomes" id="UP000186744">
    <property type="component" value="Unassembled WGS sequence"/>
</dbReference>
<dbReference type="EMBL" id="FTOL01000005">
    <property type="protein sequence ID" value="SIT08771.1"/>
    <property type="molecule type" value="Genomic_DNA"/>
</dbReference>
<accession>A0A1N7PDV0</accession>
<organism evidence="1 2">
    <name type="scientific">Chryseobacterium ureilyticum</name>
    <dbReference type="NCBI Taxonomy" id="373668"/>
    <lineage>
        <taxon>Bacteria</taxon>
        <taxon>Pseudomonadati</taxon>
        <taxon>Bacteroidota</taxon>
        <taxon>Flavobacteriia</taxon>
        <taxon>Flavobacteriales</taxon>
        <taxon>Weeksellaceae</taxon>
        <taxon>Chryseobacterium group</taxon>
        <taxon>Chryseobacterium</taxon>
    </lineage>
</organism>